<dbReference type="InterPro" id="IPR027109">
    <property type="entry name" value="Swc4/Dmap1"/>
</dbReference>
<evidence type="ECO:0000313" key="1">
    <source>
        <dbReference type="EMBL" id="VDN37470.1"/>
    </source>
</evidence>
<dbReference type="GO" id="GO:0000812">
    <property type="term" value="C:Swr1 complex"/>
    <property type="evidence" value="ECO:0007669"/>
    <property type="project" value="TreeGrafter"/>
</dbReference>
<keyword evidence="2" id="KW-1185">Reference proteome</keyword>
<dbReference type="GO" id="GO:0006281">
    <property type="term" value="P:DNA repair"/>
    <property type="evidence" value="ECO:0007669"/>
    <property type="project" value="InterPro"/>
</dbReference>
<dbReference type="GO" id="GO:0006338">
    <property type="term" value="P:chromatin remodeling"/>
    <property type="evidence" value="ECO:0007669"/>
    <property type="project" value="InterPro"/>
</dbReference>
<gene>
    <name evidence="1" type="ORF">DILT_LOCUS17328</name>
</gene>
<sequence>MGSWFDVVELPPLVPADEAPVYKQPKVVIGTSRVRRWQWVAFTNSARSDGLVLHHWRRAGDDESDEDYYFARFNKVSILLTTSTIPPIAAEGDFVYFGISTRILKCTYRIDSLAMCFADISPPHDRAARGSAHP</sequence>
<dbReference type="OrthoDB" id="19740at2759"/>
<accession>A0A3P7NBJ3</accession>
<dbReference type="Proteomes" id="UP000281553">
    <property type="component" value="Unassembled WGS sequence"/>
</dbReference>
<organism evidence="1 2">
    <name type="scientific">Dibothriocephalus latus</name>
    <name type="common">Fish tapeworm</name>
    <name type="synonym">Diphyllobothrium latum</name>
    <dbReference type="NCBI Taxonomy" id="60516"/>
    <lineage>
        <taxon>Eukaryota</taxon>
        <taxon>Metazoa</taxon>
        <taxon>Spiralia</taxon>
        <taxon>Lophotrochozoa</taxon>
        <taxon>Platyhelminthes</taxon>
        <taxon>Cestoda</taxon>
        <taxon>Eucestoda</taxon>
        <taxon>Diphyllobothriidea</taxon>
        <taxon>Diphyllobothriidae</taxon>
        <taxon>Dibothriocephalus</taxon>
    </lineage>
</organism>
<dbReference type="PANTHER" id="PTHR12855:SF10">
    <property type="entry name" value="DNA METHYLTRANSFERASE 1-ASSOCIATED PROTEIN 1"/>
    <property type="match status" value="1"/>
</dbReference>
<dbReference type="GO" id="GO:0035267">
    <property type="term" value="C:NuA4 histone acetyltransferase complex"/>
    <property type="evidence" value="ECO:0007669"/>
    <property type="project" value="InterPro"/>
</dbReference>
<reference evidence="1 2" key="1">
    <citation type="submission" date="2018-11" db="EMBL/GenBank/DDBJ databases">
        <authorList>
            <consortium name="Pathogen Informatics"/>
        </authorList>
    </citation>
    <scope>NUCLEOTIDE SEQUENCE [LARGE SCALE GENOMIC DNA]</scope>
</reference>
<dbReference type="PANTHER" id="PTHR12855">
    <property type="entry name" value="DNA METHYLTRANSFERASE 1-ASSOCIATED PROTEIN 1 FAMILY MEMBER"/>
    <property type="match status" value="1"/>
</dbReference>
<dbReference type="GO" id="GO:0000122">
    <property type="term" value="P:negative regulation of transcription by RNA polymerase II"/>
    <property type="evidence" value="ECO:0007669"/>
    <property type="project" value="TreeGrafter"/>
</dbReference>
<protein>
    <submittedName>
        <fullName evidence="1">Uncharacterized protein</fullName>
    </submittedName>
</protein>
<dbReference type="GO" id="GO:0003714">
    <property type="term" value="F:transcription corepressor activity"/>
    <property type="evidence" value="ECO:0007669"/>
    <property type="project" value="TreeGrafter"/>
</dbReference>
<dbReference type="AlphaFoldDB" id="A0A3P7NBJ3"/>
<proteinExistence type="predicted"/>
<name>A0A3P7NBJ3_DIBLA</name>
<dbReference type="EMBL" id="UYRU01090965">
    <property type="protein sequence ID" value="VDN37470.1"/>
    <property type="molecule type" value="Genomic_DNA"/>
</dbReference>
<evidence type="ECO:0000313" key="2">
    <source>
        <dbReference type="Proteomes" id="UP000281553"/>
    </source>
</evidence>